<reference evidence="1" key="1">
    <citation type="submission" date="2014-09" db="EMBL/GenBank/DDBJ databases">
        <authorList>
            <person name="Magalhaes I.L.F."/>
            <person name="Oliveira U."/>
            <person name="Santos F.R."/>
            <person name="Vidigal T.H.D.A."/>
            <person name="Brescovit A.D."/>
            <person name="Santos A.J."/>
        </authorList>
    </citation>
    <scope>NUCLEOTIDE SEQUENCE</scope>
    <source>
        <tissue evidence="1">Shoot tissue taken approximately 20 cm above the soil surface</tissue>
    </source>
</reference>
<organism evidence="1">
    <name type="scientific">Arundo donax</name>
    <name type="common">Giant reed</name>
    <name type="synonym">Donax arundinaceus</name>
    <dbReference type="NCBI Taxonomy" id="35708"/>
    <lineage>
        <taxon>Eukaryota</taxon>
        <taxon>Viridiplantae</taxon>
        <taxon>Streptophyta</taxon>
        <taxon>Embryophyta</taxon>
        <taxon>Tracheophyta</taxon>
        <taxon>Spermatophyta</taxon>
        <taxon>Magnoliopsida</taxon>
        <taxon>Liliopsida</taxon>
        <taxon>Poales</taxon>
        <taxon>Poaceae</taxon>
        <taxon>PACMAD clade</taxon>
        <taxon>Arundinoideae</taxon>
        <taxon>Arundineae</taxon>
        <taxon>Arundo</taxon>
    </lineage>
</organism>
<reference evidence="1" key="2">
    <citation type="journal article" date="2015" name="Data Brief">
        <title>Shoot transcriptome of the giant reed, Arundo donax.</title>
        <authorList>
            <person name="Barrero R.A."/>
            <person name="Guerrero F.D."/>
            <person name="Moolhuijzen P."/>
            <person name="Goolsby J.A."/>
            <person name="Tidwell J."/>
            <person name="Bellgard S.E."/>
            <person name="Bellgard M.I."/>
        </authorList>
    </citation>
    <scope>NUCLEOTIDE SEQUENCE</scope>
    <source>
        <tissue evidence="1">Shoot tissue taken approximately 20 cm above the soil surface</tissue>
    </source>
</reference>
<name>A0A0A9GFS9_ARUDO</name>
<dbReference type="EMBL" id="GBRH01175602">
    <property type="protein sequence ID" value="JAE22294.1"/>
    <property type="molecule type" value="Transcribed_RNA"/>
</dbReference>
<dbReference type="AlphaFoldDB" id="A0A0A9GFS9"/>
<accession>A0A0A9GFS9</accession>
<evidence type="ECO:0000313" key="1">
    <source>
        <dbReference type="EMBL" id="JAE22294.1"/>
    </source>
</evidence>
<proteinExistence type="predicted"/>
<protein>
    <submittedName>
        <fullName evidence="1">Uncharacterized protein</fullName>
    </submittedName>
</protein>
<sequence>MSAIRPISLPVSDRRKRSFAASNASIHAFLSSSVSHLKCNVFVPLNMYSLLSSDLLARIDETLRCISPNGFHCFPAAAAASRARRSALPSPITLAAAGDAAASPARPPRSL</sequence>